<dbReference type="RefSeq" id="WP_145388887.1">
    <property type="nucleotide sequence ID" value="NZ_CP037423.1"/>
</dbReference>
<feature type="signal peptide" evidence="3">
    <location>
        <begin position="1"/>
        <end position="18"/>
    </location>
</feature>
<evidence type="ECO:0000256" key="2">
    <source>
        <dbReference type="ARBA" id="ARBA00022801"/>
    </source>
</evidence>
<feature type="domain" description="Carboxylesterase type B" evidence="4">
    <location>
        <begin position="23"/>
        <end position="495"/>
    </location>
</feature>
<keyword evidence="6" id="KW-1185">Reference proteome</keyword>
<dbReference type="InterPro" id="IPR029058">
    <property type="entry name" value="AB_hydrolase_fold"/>
</dbReference>
<dbReference type="EMBL" id="CP037423">
    <property type="protein sequence ID" value="QDV44570.1"/>
    <property type="molecule type" value="Genomic_DNA"/>
</dbReference>
<dbReference type="Pfam" id="PF00135">
    <property type="entry name" value="COesterase"/>
    <property type="match status" value="1"/>
</dbReference>
<dbReference type="InterPro" id="IPR050309">
    <property type="entry name" value="Type-B_Carboxylest/Lipase"/>
</dbReference>
<sequence precursor="true">MKHSVISAFTFVAFAAFASAGQAQVVQTQHGPVHGHESGDADILSFKGIPYAAPPVGELRWKPPQAVQPWTAVRDCQDYGPISLQRKNWEKGGQSEDCLYLNVWTKKNFEDAKRPVMVWIHGGGFTQGSGNQGMIGGDGLAGKDVVLVSINYRLGALGFMTHPALSAESPHGVSGNYAILDQIAALQWVRDNIANFGGDPDNVTIFGESAGGTSVYLLTATPLSKGLFHRAILQSPWLDPVIFRDLNKETDFGPAAEFDGTEQTNRLFGENETDALAKLREMPAEELMEKVKQRWPVATDGYVFPQRPPEIYAAGKQHKIPTIVGTNRDEGTMFAGRQGFKNMQDYRDALVERFGADADRLIDFYLEDTNKDLRKSAVQLITDGWFVQPVRQFARAMDDSGSDVWMYHFTKPVWGWMGAAHAAEIGYVFGKLENPSPEDAELSGAFMNYWVQFAKTGNPNLEGSHEWPAFTTDGDQHQRMDSTIESGSGLRCEACDLLDEIRGVEMKVAE</sequence>
<proteinExistence type="inferred from homology"/>
<dbReference type="GO" id="GO:0016787">
    <property type="term" value="F:hydrolase activity"/>
    <property type="evidence" value="ECO:0007669"/>
    <property type="project" value="UniProtKB-KW"/>
</dbReference>
<dbReference type="EC" id="3.1.1.-" evidence="3"/>
<comment type="similarity">
    <text evidence="1 3">Belongs to the type-B carboxylesterase/lipase family.</text>
</comment>
<evidence type="ECO:0000256" key="1">
    <source>
        <dbReference type="ARBA" id="ARBA00005964"/>
    </source>
</evidence>
<feature type="chain" id="PRO_5022258722" description="Carboxylic ester hydrolase" evidence="3">
    <location>
        <begin position="19"/>
        <end position="510"/>
    </location>
</feature>
<evidence type="ECO:0000313" key="6">
    <source>
        <dbReference type="Proteomes" id="UP000319004"/>
    </source>
</evidence>
<protein>
    <recommendedName>
        <fullName evidence="3">Carboxylic ester hydrolase</fullName>
        <ecNumber evidence="3">3.1.1.-</ecNumber>
    </recommendedName>
</protein>
<evidence type="ECO:0000259" key="4">
    <source>
        <dbReference type="Pfam" id="PF00135"/>
    </source>
</evidence>
<gene>
    <name evidence="5" type="primary">fumD</name>
    <name evidence="5" type="ORF">Enr13x_44360</name>
</gene>
<name>A0A518HUQ4_9BACT</name>
<dbReference type="SUPFAM" id="SSF53474">
    <property type="entry name" value="alpha/beta-Hydrolases"/>
    <property type="match status" value="1"/>
</dbReference>
<dbReference type="Gene3D" id="3.40.50.1820">
    <property type="entry name" value="alpha/beta hydrolase"/>
    <property type="match status" value="1"/>
</dbReference>
<dbReference type="AlphaFoldDB" id="A0A518HUQ4"/>
<keyword evidence="2 3" id="KW-0378">Hydrolase</keyword>
<reference evidence="5 6" key="1">
    <citation type="submission" date="2019-03" db="EMBL/GenBank/DDBJ databases">
        <title>Deep-cultivation of Planctomycetes and their phenomic and genomic characterization uncovers novel biology.</title>
        <authorList>
            <person name="Wiegand S."/>
            <person name="Jogler M."/>
            <person name="Boedeker C."/>
            <person name="Pinto D."/>
            <person name="Vollmers J."/>
            <person name="Rivas-Marin E."/>
            <person name="Kohn T."/>
            <person name="Peeters S.H."/>
            <person name="Heuer A."/>
            <person name="Rast P."/>
            <person name="Oberbeckmann S."/>
            <person name="Bunk B."/>
            <person name="Jeske O."/>
            <person name="Meyerdierks A."/>
            <person name="Storesund J.E."/>
            <person name="Kallscheuer N."/>
            <person name="Luecker S."/>
            <person name="Lage O.M."/>
            <person name="Pohl T."/>
            <person name="Merkel B.J."/>
            <person name="Hornburger P."/>
            <person name="Mueller R.-W."/>
            <person name="Bruemmer F."/>
            <person name="Labrenz M."/>
            <person name="Spormann A.M."/>
            <person name="Op den Camp H."/>
            <person name="Overmann J."/>
            <person name="Amann R."/>
            <person name="Jetten M.S.M."/>
            <person name="Mascher T."/>
            <person name="Medema M.H."/>
            <person name="Devos D.P."/>
            <person name="Kaster A.-K."/>
            <person name="Ovreas L."/>
            <person name="Rohde M."/>
            <person name="Galperin M.Y."/>
            <person name="Jogler C."/>
        </authorList>
    </citation>
    <scope>NUCLEOTIDE SEQUENCE [LARGE SCALE GENOMIC DNA]</scope>
    <source>
        <strain evidence="5 6">Enr13</strain>
    </source>
</reference>
<organism evidence="5 6">
    <name type="scientific">Stieleria neptunia</name>
    <dbReference type="NCBI Taxonomy" id="2527979"/>
    <lineage>
        <taxon>Bacteria</taxon>
        <taxon>Pseudomonadati</taxon>
        <taxon>Planctomycetota</taxon>
        <taxon>Planctomycetia</taxon>
        <taxon>Pirellulales</taxon>
        <taxon>Pirellulaceae</taxon>
        <taxon>Stieleria</taxon>
    </lineage>
</organism>
<dbReference type="Proteomes" id="UP000319004">
    <property type="component" value="Chromosome"/>
</dbReference>
<evidence type="ECO:0000256" key="3">
    <source>
        <dbReference type="RuleBase" id="RU361235"/>
    </source>
</evidence>
<dbReference type="PROSITE" id="PS00122">
    <property type="entry name" value="CARBOXYLESTERASE_B_1"/>
    <property type="match status" value="1"/>
</dbReference>
<dbReference type="PANTHER" id="PTHR11559">
    <property type="entry name" value="CARBOXYLESTERASE"/>
    <property type="match status" value="1"/>
</dbReference>
<dbReference type="InterPro" id="IPR019826">
    <property type="entry name" value="Carboxylesterase_B_AS"/>
</dbReference>
<dbReference type="KEGG" id="snep:Enr13x_44360"/>
<evidence type="ECO:0000313" key="5">
    <source>
        <dbReference type="EMBL" id="QDV44570.1"/>
    </source>
</evidence>
<dbReference type="InterPro" id="IPR002018">
    <property type="entry name" value="CarbesteraseB"/>
</dbReference>
<keyword evidence="3" id="KW-0732">Signal</keyword>
<dbReference type="OrthoDB" id="9806180at2"/>
<accession>A0A518HUQ4</accession>